<evidence type="ECO:0000313" key="1">
    <source>
        <dbReference type="EMBL" id="MBD2607427.1"/>
    </source>
</evidence>
<comment type="caution">
    <text evidence="1">The sequence shown here is derived from an EMBL/GenBank/DDBJ whole genome shotgun (WGS) entry which is preliminary data.</text>
</comment>
<protein>
    <submittedName>
        <fullName evidence="1">Uncharacterized protein</fullName>
    </submittedName>
</protein>
<accession>A0ABR8GV80</accession>
<reference evidence="1 2" key="1">
    <citation type="journal article" date="2020" name="ISME J.">
        <title>Comparative genomics reveals insights into cyanobacterial evolution and habitat adaptation.</title>
        <authorList>
            <person name="Chen M.Y."/>
            <person name="Teng W.K."/>
            <person name="Zhao L."/>
            <person name="Hu C.X."/>
            <person name="Zhou Y.K."/>
            <person name="Han B.P."/>
            <person name="Song L.R."/>
            <person name="Shu W.S."/>
        </authorList>
    </citation>
    <scope>NUCLEOTIDE SEQUENCE [LARGE SCALE GENOMIC DNA]</scope>
    <source>
        <strain evidence="1 2">FACHB-248</strain>
    </source>
</reference>
<name>A0ABR8GV80_9CYAN</name>
<sequence>MAQPIGKFTNYTFGDGGLLEKMETVWGNGCEDLKPNEKLWMIGQIASELWQATKFQDENISNDAELAADRVVKELSFSDALGVIECLLTNLRYS</sequence>
<keyword evidence="2" id="KW-1185">Reference proteome</keyword>
<dbReference type="RefSeq" id="WP_029630579.1">
    <property type="nucleotide sequence ID" value="NZ_JACJTA010000063.1"/>
</dbReference>
<dbReference type="EMBL" id="JACJTA010000063">
    <property type="protein sequence ID" value="MBD2607427.1"/>
    <property type="molecule type" value="Genomic_DNA"/>
</dbReference>
<evidence type="ECO:0000313" key="2">
    <source>
        <dbReference type="Proteomes" id="UP000660380"/>
    </source>
</evidence>
<gene>
    <name evidence="1" type="ORF">H6G81_23590</name>
</gene>
<dbReference type="Proteomes" id="UP000660380">
    <property type="component" value="Unassembled WGS sequence"/>
</dbReference>
<proteinExistence type="predicted"/>
<organism evidence="1 2">
    <name type="scientific">Scytonema hofmannii FACHB-248</name>
    <dbReference type="NCBI Taxonomy" id="1842502"/>
    <lineage>
        <taxon>Bacteria</taxon>
        <taxon>Bacillati</taxon>
        <taxon>Cyanobacteriota</taxon>
        <taxon>Cyanophyceae</taxon>
        <taxon>Nostocales</taxon>
        <taxon>Scytonemataceae</taxon>
        <taxon>Scytonema</taxon>
    </lineage>
</organism>